<protein>
    <submittedName>
        <fullName evidence="3">Peptidase inhibitor I78</fullName>
    </submittedName>
</protein>
<evidence type="ECO:0000313" key="3">
    <source>
        <dbReference type="EMBL" id="MBW4330930.1"/>
    </source>
</evidence>
<proteinExistence type="predicted"/>
<reference evidence="3 4" key="1">
    <citation type="submission" date="2021-07" db="EMBL/GenBank/DDBJ databases">
        <title>Stakelama flava sp. nov., a novel endophytic bacterium isolated from branch of Kandelia candel.</title>
        <authorList>
            <person name="Tuo L."/>
        </authorList>
    </citation>
    <scope>NUCLEOTIDE SEQUENCE [LARGE SCALE GENOMIC DNA]</scope>
    <source>
        <strain evidence="3 4">CBK3Z-3</strain>
    </source>
</reference>
<dbReference type="RefSeq" id="WP_219238045.1">
    <property type="nucleotide sequence ID" value="NZ_JAHWZX010000006.1"/>
</dbReference>
<evidence type="ECO:0000256" key="1">
    <source>
        <dbReference type="SAM" id="MobiDB-lite"/>
    </source>
</evidence>
<feature type="chain" id="PRO_5047448763" evidence="2">
    <location>
        <begin position="21"/>
        <end position="113"/>
    </location>
</feature>
<keyword evidence="2" id="KW-0732">Signal</keyword>
<evidence type="ECO:0000256" key="2">
    <source>
        <dbReference type="SAM" id="SignalP"/>
    </source>
</evidence>
<comment type="caution">
    <text evidence="3">The sequence shown here is derived from an EMBL/GenBank/DDBJ whole genome shotgun (WGS) entry which is preliminary data.</text>
</comment>
<feature type="region of interest" description="Disordered" evidence="1">
    <location>
        <begin position="23"/>
        <end position="46"/>
    </location>
</feature>
<organism evidence="3 4">
    <name type="scientific">Stakelama flava</name>
    <dbReference type="NCBI Taxonomy" id="2860338"/>
    <lineage>
        <taxon>Bacteria</taxon>
        <taxon>Pseudomonadati</taxon>
        <taxon>Pseudomonadota</taxon>
        <taxon>Alphaproteobacteria</taxon>
        <taxon>Sphingomonadales</taxon>
        <taxon>Sphingomonadaceae</taxon>
        <taxon>Stakelama</taxon>
    </lineage>
</organism>
<sequence length="113" mass="11847">MTRAMLLAPLSALIACAACAQTPAPDDAMSSPQDGVRSEPDRQLGSGACDVDGLSGFVGQTGTQELAAQALGISGARTVRWRKPGMAMTMDYRTDRLNIDLDKQNVVTGFKCG</sequence>
<dbReference type="InterPro" id="IPR021719">
    <property type="entry name" value="Prot_inh_I78"/>
</dbReference>
<accession>A0ABS6XNB8</accession>
<keyword evidence="4" id="KW-1185">Reference proteome</keyword>
<gene>
    <name evidence="3" type="ORF">KY084_08580</name>
</gene>
<feature type="signal peptide" evidence="2">
    <location>
        <begin position="1"/>
        <end position="20"/>
    </location>
</feature>
<dbReference type="Proteomes" id="UP001197214">
    <property type="component" value="Unassembled WGS sequence"/>
</dbReference>
<dbReference type="EMBL" id="JAHWZX010000006">
    <property type="protein sequence ID" value="MBW4330930.1"/>
    <property type="molecule type" value="Genomic_DNA"/>
</dbReference>
<dbReference type="Pfam" id="PF11720">
    <property type="entry name" value="Inhibitor_I78"/>
    <property type="match status" value="1"/>
</dbReference>
<dbReference type="PROSITE" id="PS51257">
    <property type="entry name" value="PROKAR_LIPOPROTEIN"/>
    <property type="match status" value="1"/>
</dbReference>
<evidence type="ECO:0000313" key="4">
    <source>
        <dbReference type="Proteomes" id="UP001197214"/>
    </source>
</evidence>
<name>A0ABS6XNB8_9SPHN</name>